<feature type="compositionally biased region" description="Basic residues" evidence="7">
    <location>
        <begin position="415"/>
        <end position="435"/>
    </location>
</feature>
<evidence type="ECO:0000313" key="10">
    <source>
        <dbReference type="Ensembl" id="ENSZALP00000006639.1"/>
    </source>
</evidence>
<dbReference type="GO" id="GO:0042311">
    <property type="term" value="P:vasodilation"/>
    <property type="evidence" value="ECO:0007669"/>
    <property type="project" value="UniProtKB-KW"/>
</dbReference>
<dbReference type="Proteomes" id="UP000694413">
    <property type="component" value="Unassembled WGS sequence"/>
</dbReference>
<protein>
    <submittedName>
        <fullName evidence="10">Kininogen 1</fullName>
    </submittedName>
</protein>
<organism evidence="10 11">
    <name type="scientific">Zonotrichia albicollis</name>
    <name type="common">White-throated sparrow</name>
    <name type="synonym">Fringilla albicollis</name>
    <dbReference type="NCBI Taxonomy" id="44394"/>
    <lineage>
        <taxon>Eukaryota</taxon>
        <taxon>Metazoa</taxon>
        <taxon>Chordata</taxon>
        <taxon>Craniata</taxon>
        <taxon>Vertebrata</taxon>
        <taxon>Euteleostomi</taxon>
        <taxon>Archelosauria</taxon>
        <taxon>Archosauria</taxon>
        <taxon>Dinosauria</taxon>
        <taxon>Saurischia</taxon>
        <taxon>Theropoda</taxon>
        <taxon>Coelurosauria</taxon>
        <taxon>Aves</taxon>
        <taxon>Neognathae</taxon>
        <taxon>Neoaves</taxon>
        <taxon>Telluraves</taxon>
        <taxon>Australaves</taxon>
        <taxon>Passeriformes</taxon>
        <taxon>Passerellidae</taxon>
        <taxon>Zonotrichia</taxon>
    </lineage>
</organism>
<dbReference type="InterPro" id="IPR046350">
    <property type="entry name" value="Cystatin_sf"/>
</dbReference>
<sequence length="556" mass="62264">MKAFIVLALCCSFFSSKAIPLAFEFSDCDDPDVFKAVDAALKKYNEDEATGTQFALYVVMEAKRTFYVKYRILESTCASEENKHWQHCHYRVSAEAVTLCFWFVAFPDVSKIRLTEAPCLGCFHPISSDGSEVSEILKKAIQKFNKHSDEPALFKLAEIKEAKRQVVAGWNYVIRYEIEETNCTKDQFQDLTPECKITSRGRVAKCEAKAFQDLHAEIVDTMKTVVAAICPGCPRTIPTDSPELKELLKVSTEKYNSESDDDFYYKGGEIQSATVQVVAGKKYRVKFTVWKTNCSKSEFEKLNEDCTATSDSVSNDNLANCNVSNGQIRLRPPGFTPFRSTVMLSQPHAVSQADKKGESQSPSTETRKDNGQEPEGEGEPEHKHRHKHRHKHGHGVKKDHDNDKRHRHDIGCGHRSGHGCGHKKHSKKNKHKHPNPKSSEESNERGFNRNETFPSSSSAESALELVSTGVAREETSRPAEPLIVPDTSLFNGLPDRPESPRPRCPGKPWKQLVGFPAPPSFPREFTNEDLLPSAAGNIDPATENNEKDFDLTDALA</sequence>
<name>A0A8D2MG21_ZONAL</name>
<dbReference type="PANTHER" id="PTHR13814:SF16">
    <property type="entry name" value="CYSTATIN"/>
    <property type="match status" value="1"/>
</dbReference>
<evidence type="ECO:0000256" key="4">
    <source>
        <dbReference type="ARBA" id="ARBA00022858"/>
    </source>
</evidence>
<keyword evidence="11" id="KW-1185">Reference proteome</keyword>
<keyword evidence="6" id="KW-0325">Glycoprotein</keyword>
<dbReference type="InterPro" id="IPR000010">
    <property type="entry name" value="Cystatin_dom"/>
</dbReference>
<reference evidence="10" key="1">
    <citation type="submission" date="2025-08" db="UniProtKB">
        <authorList>
            <consortium name="Ensembl"/>
        </authorList>
    </citation>
    <scope>IDENTIFICATION</scope>
</reference>
<dbReference type="PANTHER" id="PTHR13814">
    <property type="entry name" value="FETUIN"/>
    <property type="match status" value="1"/>
</dbReference>
<accession>A0A8D2MG21</accession>
<dbReference type="GO" id="GO:0004869">
    <property type="term" value="F:cysteine-type endopeptidase inhibitor activity"/>
    <property type="evidence" value="ECO:0007669"/>
    <property type="project" value="UniProtKB-KW"/>
</dbReference>
<feature type="chain" id="PRO_5034943788" evidence="8">
    <location>
        <begin position="19"/>
        <end position="556"/>
    </location>
</feature>
<evidence type="ECO:0000256" key="1">
    <source>
        <dbReference type="ARBA" id="ARBA00004239"/>
    </source>
</evidence>
<dbReference type="Ensembl" id="ENSZALT00000009631.1">
    <property type="protein sequence ID" value="ENSZALP00000006639.1"/>
    <property type="gene ID" value="ENSZALG00000006009.1"/>
</dbReference>
<dbReference type="PROSITE" id="PS00287">
    <property type="entry name" value="CYSTATIN"/>
    <property type="match status" value="1"/>
</dbReference>
<dbReference type="CDD" id="cd00042">
    <property type="entry name" value="CY"/>
    <property type="match status" value="2"/>
</dbReference>
<evidence type="ECO:0000256" key="3">
    <source>
        <dbReference type="ARBA" id="ARBA00022729"/>
    </source>
</evidence>
<feature type="compositionally biased region" description="Basic and acidic residues" evidence="7">
    <location>
        <begin position="438"/>
        <end position="448"/>
    </location>
</feature>
<dbReference type="PROSITE" id="PS51647">
    <property type="entry name" value="CYSTATIN_KININOGEN"/>
    <property type="match status" value="1"/>
</dbReference>
<gene>
    <name evidence="10" type="primary">KNG1</name>
</gene>
<dbReference type="Gene3D" id="3.10.450.10">
    <property type="match status" value="3"/>
</dbReference>
<feature type="compositionally biased region" description="Low complexity" evidence="7">
    <location>
        <begin position="455"/>
        <end position="465"/>
    </location>
</feature>
<dbReference type="GO" id="GO:0030195">
    <property type="term" value="P:negative regulation of blood coagulation"/>
    <property type="evidence" value="ECO:0007669"/>
    <property type="project" value="TreeGrafter"/>
</dbReference>
<proteinExistence type="predicted"/>
<feature type="region of interest" description="Disordered" evidence="7">
    <location>
        <begin position="347"/>
        <end position="556"/>
    </location>
</feature>
<reference evidence="10" key="2">
    <citation type="submission" date="2025-09" db="UniProtKB">
        <authorList>
            <consortium name="Ensembl"/>
        </authorList>
    </citation>
    <scope>IDENTIFICATION</scope>
</reference>
<dbReference type="Pfam" id="PF00031">
    <property type="entry name" value="Cystatin"/>
    <property type="match status" value="3"/>
</dbReference>
<feature type="domain" description="Cystatin kininogen-type" evidence="9">
    <location>
        <begin position="128"/>
        <end position="236"/>
    </location>
</feature>
<dbReference type="FunFam" id="3.10.450.10:FF:000002">
    <property type="entry name" value="Kininogen 1"/>
    <property type="match status" value="2"/>
</dbReference>
<evidence type="ECO:0000313" key="11">
    <source>
        <dbReference type="Proteomes" id="UP000694413"/>
    </source>
</evidence>
<evidence type="ECO:0000256" key="8">
    <source>
        <dbReference type="SAM" id="SignalP"/>
    </source>
</evidence>
<keyword evidence="2" id="KW-0840">Vasodilator</keyword>
<dbReference type="InterPro" id="IPR027358">
    <property type="entry name" value="Kininogen-type_cystatin_dom"/>
</dbReference>
<evidence type="ECO:0000256" key="2">
    <source>
        <dbReference type="ARBA" id="ARBA00022429"/>
    </source>
</evidence>
<dbReference type="SMART" id="SM00043">
    <property type="entry name" value="CY"/>
    <property type="match status" value="3"/>
</dbReference>
<evidence type="ECO:0000256" key="7">
    <source>
        <dbReference type="SAM" id="MobiDB-lite"/>
    </source>
</evidence>
<dbReference type="AlphaFoldDB" id="A0A8D2MG21"/>
<evidence type="ECO:0000256" key="6">
    <source>
        <dbReference type="ARBA" id="ARBA00023180"/>
    </source>
</evidence>
<feature type="compositionally biased region" description="Basic residues" evidence="7">
    <location>
        <begin position="383"/>
        <end position="395"/>
    </location>
</feature>
<evidence type="ECO:0000256" key="5">
    <source>
        <dbReference type="ARBA" id="ARBA00023157"/>
    </source>
</evidence>
<evidence type="ECO:0000259" key="9">
    <source>
        <dbReference type="PROSITE" id="PS51647"/>
    </source>
</evidence>
<feature type="compositionally biased region" description="Basic and acidic residues" evidence="7">
    <location>
        <begin position="396"/>
        <end position="412"/>
    </location>
</feature>
<dbReference type="InterPro" id="IPR050735">
    <property type="entry name" value="Kininogen_Fetuin_HRG"/>
</dbReference>
<dbReference type="SUPFAM" id="SSF54403">
    <property type="entry name" value="Cystatin/monellin"/>
    <property type="match status" value="3"/>
</dbReference>
<keyword evidence="5" id="KW-1015">Disulfide bond</keyword>
<dbReference type="GO" id="GO:0072562">
    <property type="term" value="C:blood microparticle"/>
    <property type="evidence" value="ECO:0007669"/>
    <property type="project" value="TreeGrafter"/>
</dbReference>
<feature type="signal peptide" evidence="8">
    <location>
        <begin position="1"/>
        <end position="18"/>
    </location>
</feature>
<dbReference type="InterPro" id="IPR018073">
    <property type="entry name" value="Prot_inh_cystat_CS"/>
</dbReference>
<keyword evidence="4" id="KW-0838">Vasoactive</keyword>
<keyword evidence="3 8" id="KW-0732">Signal</keyword>
<comment type="subcellular location">
    <subcellularLocation>
        <location evidence="1">Secreted</location>
        <location evidence="1">Extracellular space</location>
    </subcellularLocation>
</comment>
<dbReference type="GO" id="GO:0007204">
    <property type="term" value="P:positive regulation of cytosolic calcium ion concentration"/>
    <property type="evidence" value="ECO:0007669"/>
    <property type="project" value="TreeGrafter"/>
</dbReference>